<evidence type="ECO:0000313" key="2">
    <source>
        <dbReference type="Proteomes" id="UP000236630"/>
    </source>
</evidence>
<accession>A0A2H5QSR8</accession>
<organism evidence="1 2">
    <name type="scientific">Citrus unshiu</name>
    <name type="common">Satsuma mandarin</name>
    <name type="synonym">Citrus nobilis var. unshiu</name>
    <dbReference type="NCBI Taxonomy" id="55188"/>
    <lineage>
        <taxon>Eukaryota</taxon>
        <taxon>Viridiplantae</taxon>
        <taxon>Streptophyta</taxon>
        <taxon>Embryophyta</taxon>
        <taxon>Tracheophyta</taxon>
        <taxon>Spermatophyta</taxon>
        <taxon>Magnoliopsida</taxon>
        <taxon>eudicotyledons</taxon>
        <taxon>Gunneridae</taxon>
        <taxon>Pentapetalae</taxon>
        <taxon>rosids</taxon>
        <taxon>malvids</taxon>
        <taxon>Sapindales</taxon>
        <taxon>Rutaceae</taxon>
        <taxon>Aurantioideae</taxon>
        <taxon>Citrus</taxon>
    </lineage>
</organism>
<dbReference type="Proteomes" id="UP000236630">
    <property type="component" value="Unassembled WGS sequence"/>
</dbReference>
<gene>
    <name evidence="1" type="ORF">CUMW_258360</name>
</gene>
<sequence>MTTHEIKLHNLNWVLLREDLDLEILHWGPPLEVVWGPPLEGQNAAKCHAWCKVPRAAQSATIAEY</sequence>
<dbReference type="AlphaFoldDB" id="A0A2H5QSR8"/>
<comment type="caution">
    <text evidence="1">The sequence shown here is derived from an EMBL/GenBank/DDBJ whole genome shotgun (WGS) entry which is preliminary data.</text>
</comment>
<dbReference type="EMBL" id="BDQV01000746">
    <property type="protein sequence ID" value="GAY67658.1"/>
    <property type="molecule type" value="Genomic_DNA"/>
</dbReference>
<evidence type="ECO:0000313" key="1">
    <source>
        <dbReference type="EMBL" id="GAY67658.1"/>
    </source>
</evidence>
<reference evidence="1 2" key="1">
    <citation type="journal article" date="2017" name="Front. Genet.">
        <title>Draft sequencing of the heterozygous diploid genome of Satsuma (Citrus unshiu Marc.) using a hybrid assembly approach.</title>
        <authorList>
            <person name="Shimizu T."/>
            <person name="Tanizawa Y."/>
            <person name="Mochizuki T."/>
            <person name="Nagasaki H."/>
            <person name="Yoshioka T."/>
            <person name="Toyoda A."/>
            <person name="Fujiyama A."/>
            <person name="Kaminuma E."/>
            <person name="Nakamura Y."/>
        </authorList>
    </citation>
    <scope>NUCLEOTIDE SEQUENCE [LARGE SCALE GENOMIC DNA]</scope>
    <source>
        <strain evidence="2">cv. Miyagawa wase</strain>
    </source>
</reference>
<proteinExistence type="predicted"/>
<protein>
    <submittedName>
        <fullName evidence="1">Uncharacterized protein</fullName>
    </submittedName>
</protein>
<keyword evidence="2" id="KW-1185">Reference proteome</keyword>
<name>A0A2H5QSR8_CITUN</name>
<feature type="non-terminal residue" evidence="1">
    <location>
        <position position="65"/>
    </location>
</feature>